<evidence type="ECO:0000313" key="16">
    <source>
        <dbReference type="Proteomes" id="UP000009186"/>
    </source>
</evidence>
<feature type="transmembrane region" description="Helical" evidence="14">
    <location>
        <begin position="6"/>
        <end position="29"/>
    </location>
</feature>
<dbReference type="PANTHER" id="PTHR30622:SF3">
    <property type="entry name" value="UNDECAPRENYL-DIPHOSPHATASE"/>
    <property type="match status" value="1"/>
</dbReference>
<evidence type="ECO:0000256" key="14">
    <source>
        <dbReference type="HAMAP-Rule" id="MF_01006"/>
    </source>
</evidence>
<sequence>MNLLQALILAIIEGLTEFLPISSTGHMVIASSFMGIAEDDFTKLFEIVIQLAAILSVVVIYWRKFFDFTRIQFYIKLVIAVIPALLIGGLLKKHIEAMLETPVFIATILLLGGFILLFVDNWFQNPSINDEKEISNKKAFAIGCYQTLAVIFPGLSRSAATIIGGMQQGLTRKSAAEFSFFLAVPTMLAATIKSIYDVYKDSPEVLNTDNLGILAIGNIVAFLVAYASIKFFIGFLTRNGFKMFGYYRIVLGVLLLIIHYFHPLTVS</sequence>
<feature type="transmembrane region" description="Helical" evidence="14">
    <location>
        <begin position="211"/>
        <end position="233"/>
    </location>
</feature>
<dbReference type="GO" id="GO:0050380">
    <property type="term" value="F:undecaprenyl-diphosphatase activity"/>
    <property type="evidence" value="ECO:0007669"/>
    <property type="project" value="UniProtKB-UniRule"/>
</dbReference>
<keyword evidence="9 14" id="KW-0472">Membrane</keyword>
<dbReference type="HAMAP" id="MF_01006">
    <property type="entry name" value="Undec_diphosphatase"/>
    <property type="match status" value="1"/>
</dbReference>
<dbReference type="NCBIfam" id="NF001389">
    <property type="entry name" value="PRK00281.1-2"/>
    <property type="match status" value="1"/>
</dbReference>
<evidence type="ECO:0000256" key="5">
    <source>
        <dbReference type="ARBA" id="ARBA00022475"/>
    </source>
</evidence>
<dbReference type="InterPro" id="IPR003824">
    <property type="entry name" value="UppP"/>
</dbReference>
<evidence type="ECO:0000256" key="4">
    <source>
        <dbReference type="ARBA" id="ARBA00021581"/>
    </source>
</evidence>
<dbReference type="GO" id="GO:0008360">
    <property type="term" value="P:regulation of cell shape"/>
    <property type="evidence" value="ECO:0007669"/>
    <property type="project" value="UniProtKB-KW"/>
</dbReference>
<dbReference type="KEGG" id="fbr:FBFL15_2728"/>
<proteinExistence type="inferred from homology"/>
<keyword evidence="10 14" id="KW-0046">Antibiotic resistance</keyword>
<evidence type="ECO:0000313" key="15">
    <source>
        <dbReference type="EMBL" id="CCB70718.1"/>
    </source>
</evidence>
<dbReference type="EC" id="3.6.1.27" evidence="3 14"/>
<feature type="transmembrane region" description="Helical" evidence="14">
    <location>
        <begin position="103"/>
        <end position="119"/>
    </location>
</feature>
<comment type="subcellular location">
    <subcellularLocation>
        <location evidence="14">Cell inner membrane</location>
        <topology evidence="14">Multi-pass membrane protein</topology>
    </subcellularLocation>
    <subcellularLocation>
        <location evidence="1">Cell membrane</location>
        <topology evidence="1">Multi-pass membrane protein</topology>
    </subcellularLocation>
</comment>
<dbReference type="HOGENOM" id="CLU_060296_2_0_10"/>
<feature type="transmembrane region" description="Helical" evidence="14">
    <location>
        <begin position="178"/>
        <end position="199"/>
    </location>
</feature>
<feature type="transmembrane region" description="Helical" evidence="14">
    <location>
        <begin position="41"/>
        <end position="61"/>
    </location>
</feature>
<evidence type="ECO:0000256" key="10">
    <source>
        <dbReference type="ARBA" id="ARBA00023251"/>
    </source>
</evidence>
<dbReference type="GO" id="GO:0009252">
    <property type="term" value="P:peptidoglycan biosynthetic process"/>
    <property type="evidence" value="ECO:0007669"/>
    <property type="project" value="UniProtKB-KW"/>
</dbReference>
<dbReference type="RefSeq" id="WP_014085170.1">
    <property type="nucleotide sequence ID" value="NC_016001.1"/>
</dbReference>
<evidence type="ECO:0000256" key="13">
    <source>
        <dbReference type="ARBA" id="ARBA00047594"/>
    </source>
</evidence>
<evidence type="ECO:0000256" key="12">
    <source>
        <dbReference type="ARBA" id="ARBA00032932"/>
    </source>
</evidence>
<feature type="transmembrane region" description="Helical" evidence="14">
    <location>
        <begin position="73"/>
        <end position="91"/>
    </location>
</feature>
<keyword evidence="16" id="KW-1185">Reference proteome</keyword>
<evidence type="ECO:0000256" key="7">
    <source>
        <dbReference type="ARBA" id="ARBA00022801"/>
    </source>
</evidence>
<evidence type="ECO:0000256" key="3">
    <source>
        <dbReference type="ARBA" id="ARBA00012374"/>
    </source>
</evidence>
<keyword evidence="14" id="KW-0133">Cell shape</keyword>
<keyword evidence="14" id="KW-0961">Cell wall biogenesis/degradation</keyword>
<evidence type="ECO:0000256" key="2">
    <source>
        <dbReference type="ARBA" id="ARBA00010621"/>
    </source>
</evidence>
<keyword evidence="5 14" id="KW-1003">Cell membrane</keyword>
<evidence type="ECO:0000256" key="8">
    <source>
        <dbReference type="ARBA" id="ARBA00022989"/>
    </source>
</evidence>
<keyword evidence="14" id="KW-0573">Peptidoglycan synthesis</keyword>
<comment type="catalytic activity">
    <reaction evidence="13 14">
        <text>di-trans,octa-cis-undecaprenyl diphosphate + H2O = di-trans,octa-cis-undecaprenyl phosphate + phosphate + H(+)</text>
        <dbReference type="Rhea" id="RHEA:28094"/>
        <dbReference type="ChEBI" id="CHEBI:15377"/>
        <dbReference type="ChEBI" id="CHEBI:15378"/>
        <dbReference type="ChEBI" id="CHEBI:43474"/>
        <dbReference type="ChEBI" id="CHEBI:58405"/>
        <dbReference type="ChEBI" id="CHEBI:60392"/>
        <dbReference type="EC" id="3.6.1.27"/>
    </reaction>
</comment>
<keyword evidence="6 14" id="KW-0812">Transmembrane</keyword>
<comment type="function">
    <text evidence="14">Catalyzes the dephosphorylation of undecaprenyl diphosphate (UPP). Confers resistance to bacitracin.</text>
</comment>
<dbReference type="STRING" id="1034807.FBFL15_2728"/>
<dbReference type="AlphaFoldDB" id="G2Z4Z9"/>
<dbReference type="GO" id="GO:0071555">
    <property type="term" value="P:cell wall organization"/>
    <property type="evidence" value="ECO:0007669"/>
    <property type="project" value="UniProtKB-KW"/>
</dbReference>
<reference evidence="15 16" key="1">
    <citation type="journal article" date="2011" name="Appl. Environ. Microbiol.">
        <title>Complete genome sequence of the fish pathogen Flavobacterium branchiophilum.</title>
        <authorList>
            <consortium name="1:IP"/>
            <consortium name="Microbial Evolutionary Genomics,F-75015 Paris"/>
            <consortium name="France 2:CNRS"/>
            <consortium name="URA2171"/>
            <consortium name="F-75015 Paris,France 3:Unite de Virologie et Immunologie Mol."/>
            <consortium name="INRA,78352 Jouy en Josas Cedex"/>
            <consortium name="France. 4:Unite de Mathemathique"/>
            <consortium name="Informatique et Genome,INRA"/>
            <consortium name="78352 Jouy en Josas Cedex"/>
            <consortium name="France. 5:CEA/Genoscope"/>
            <consortium name="Evry"/>
            <consortium name="France"/>
            <person name="Touchon M."/>
            <person name="Barbier P."/>
            <person name="Bernardet J.F."/>
            <person name="Loux V."/>
            <person name="Vacherie B."/>
            <person name="Barbe V."/>
            <person name="Rocha E.P."/>
            <person name="Duchaud E."/>
        </authorList>
    </citation>
    <scope>NUCLEOTIDE SEQUENCE [LARGE SCALE GENOMIC DNA]</scope>
    <source>
        <strain evidence="15 16">FL-15</strain>
    </source>
</reference>
<comment type="miscellaneous">
    <text evidence="14">Bacitracin is thought to be involved in the inhibition of peptidoglycan synthesis by sequestering undecaprenyl diphosphate, thereby reducing the pool of lipid carrier available.</text>
</comment>
<dbReference type="GO" id="GO:0046677">
    <property type="term" value="P:response to antibiotic"/>
    <property type="evidence" value="ECO:0007669"/>
    <property type="project" value="UniProtKB-UniRule"/>
</dbReference>
<keyword evidence="7 14" id="KW-0378">Hydrolase</keyword>
<evidence type="ECO:0000256" key="9">
    <source>
        <dbReference type="ARBA" id="ARBA00023136"/>
    </source>
</evidence>
<evidence type="ECO:0000256" key="6">
    <source>
        <dbReference type="ARBA" id="ARBA00022692"/>
    </source>
</evidence>
<dbReference type="GO" id="GO:0005886">
    <property type="term" value="C:plasma membrane"/>
    <property type="evidence" value="ECO:0007669"/>
    <property type="project" value="UniProtKB-SubCell"/>
</dbReference>
<accession>G2Z4Z9</accession>
<protein>
    <recommendedName>
        <fullName evidence="4 14">Undecaprenyl-diphosphatase</fullName>
        <ecNumber evidence="3 14">3.6.1.27</ecNumber>
    </recommendedName>
    <alternativeName>
        <fullName evidence="12 14">Bacitracin resistance protein</fullName>
    </alternativeName>
    <alternativeName>
        <fullName evidence="11 14">Undecaprenyl pyrophosphate phosphatase</fullName>
    </alternativeName>
</protein>
<keyword evidence="8 14" id="KW-1133">Transmembrane helix</keyword>
<feature type="transmembrane region" description="Helical" evidence="14">
    <location>
        <begin position="245"/>
        <end position="262"/>
    </location>
</feature>
<keyword evidence="14" id="KW-0997">Cell inner membrane</keyword>
<evidence type="ECO:0000256" key="1">
    <source>
        <dbReference type="ARBA" id="ARBA00004651"/>
    </source>
</evidence>
<dbReference type="eggNOG" id="COG1968">
    <property type="taxonomic scope" value="Bacteria"/>
</dbReference>
<organism evidence="15 16">
    <name type="scientific">Flavobacterium branchiophilum (strain FL-15)</name>
    <dbReference type="NCBI Taxonomy" id="1034807"/>
    <lineage>
        <taxon>Bacteria</taxon>
        <taxon>Pseudomonadati</taxon>
        <taxon>Bacteroidota</taxon>
        <taxon>Flavobacteriia</taxon>
        <taxon>Flavobacteriales</taxon>
        <taxon>Flavobacteriaceae</taxon>
        <taxon>Flavobacterium</taxon>
    </lineage>
</organism>
<dbReference type="PANTHER" id="PTHR30622">
    <property type="entry name" value="UNDECAPRENYL-DIPHOSPHATASE"/>
    <property type="match status" value="1"/>
</dbReference>
<dbReference type="Proteomes" id="UP000009186">
    <property type="component" value="Chromosome"/>
</dbReference>
<comment type="similarity">
    <text evidence="2 14">Belongs to the UppP family.</text>
</comment>
<dbReference type="EMBL" id="FQ859183">
    <property type="protein sequence ID" value="CCB70718.1"/>
    <property type="molecule type" value="Genomic_DNA"/>
</dbReference>
<dbReference type="Pfam" id="PF02673">
    <property type="entry name" value="BacA"/>
    <property type="match status" value="1"/>
</dbReference>
<name>G2Z4Z9_FLABF</name>
<evidence type="ECO:0000256" key="11">
    <source>
        <dbReference type="ARBA" id="ARBA00032707"/>
    </source>
</evidence>
<gene>
    <name evidence="14 15" type="primary">uppP</name>
    <name evidence="15" type="ordered locus">FBFL15_2728</name>
</gene>